<dbReference type="AlphaFoldDB" id="A0A5B7GUX5"/>
<sequence length="22" mass="2611">MLRLGHKMESAWRRGGGRRTRV</sequence>
<dbReference type="Proteomes" id="UP000324222">
    <property type="component" value="Unassembled WGS sequence"/>
</dbReference>
<feature type="region of interest" description="Disordered" evidence="1">
    <location>
        <begin position="1"/>
        <end position="22"/>
    </location>
</feature>
<reference evidence="2 3" key="1">
    <citation type="submission" date="2019-05" db="EMBL/GenBank/DDBJ databases">
        <title>Another draft genome of Portunus trituberculatus and its Hox gene families provides insights of decapod evolution.</title>
        <authorList>
            <person name="Jeong J.-H."/>
            <person name="Song I."/>
            <person name="Kim S."/>
            <person name="Choi T."/>
            <person name="Kim D."/>
            <person name="Ryu S."/>
            <person name="Kim W."/>
        </authorList>
    </citation>
    <scope>NUCLEOTIDE SEQUENCE [LARGE SCALE GENOMIC DNA]</scope>
    <source>
        <tissue evidence="2">Muscle</tissue>
    </source>
</reference>
<evidence type="ECO:0000313" key="3">
    <source>
        <dbReference type="Proteomes" id="UP000324222"/>
    </source>
</evidence>
<proteinExistence type="predicted"/>
<protein>
    <submittedName>
        <fullName evidence="2">Uncharacterized protein</fullName>
    </submittedName>
</protein>
<name>A0A5B7GUX5_PORTR</name>
<dbReference type="EMBL" id="VSRR010017855">
    <property type="protein sequence ID" value="MPC60748.1"/>
    <property type="molecule type" value="Genomic_DNA"/>
</dbReference>
<keyword evidence="3" id="KW-1185">Reference proteome</keyword>
<feature type="compositionally biased region" description="Basic and acidic residues" evidence="1">
    <location>
        <begin position="1"/>
        <end position="12"/>
    </location>
</feature>
<accession>A0A5B7GUX5</accession>
<comment type="caution">
    <text evidence="2">The sequence shown here is derived from an EMBL/GenBank/DDBJ whole genome shotgun (WGS) entry which is preliminary data.</text>
</comment>
<gene>
    <name evidence="2" type="ORF">E2C01_054804</name>
</gene>
<evidence type="ECO:0000313" key="2">
    <source>
        <dbReference type="EMBL" id="MPC60748.1"/>
    </source>
</evidence>
<evidence type="ECO:0000256" key="1">
    <source>
        <dbReference type="SAM" id="MobiDB-lite"/>
    </source>
</evidence>
<organism evidence="2 3">
    <name type="scientific">Portunus trituberculatus</name>
    <name type="common">Swimming crab</name>
    <name type="synonym">Neptunus trituberculatus</name>
    <dbReference type="NCBI Taxonomy" id="210409"/>
    <lineage>
        <taxon>Eukaryota</taxon>
        <taxon>Metazoa</taxon>
        <taxon>Ecdysozoa</taxon>
        <taxon>Arthropoda</taxon>
        <taxon>Crustacea</taxon>
        <taxon>Multicrustacea</taxon>
        <taxon>Malacostraca</taxon>
        <taxon>Eumalacostraca</taxon>
        <taxon>Eucarida</taxon>
        <taxon>Decapoda</taxon>
        <taxon>Pleocyemata</taxon>
        <taxon>Brachyura</taxon>
        <taxon>Eubrachyura</taxon>
        <taxon>Portunoidea</taxon>
        <taxon>Portunidae</taxon>
        <taxon>Portuninae</taxon>
        <taxon>Portunus</taxon>
    </lineage>
</organism>